<dbReference type="RefSeq" id="WP_011973956.1">
    <property type="nucleotide sequence ID" value="NC_009635.1"/>
</dbReference>
<dbReference type="STRING" id="419665.Maeo_1248"/>
<accession>A6UWF2</accession>
<protein>
    <submittedName>
        <fullName evidence="3">Formate dehydrogenase family accessory protein FdhD</fullName>
    </submittedName>
</protein>
<dbReference type="OrthoDB" id="57189at2157"/>
<sequence>MDEKIGKVVVKSFNLENNESIIREDFVCIEESYDIYLNGKYISNTVATPDKIKEMAVGYIVSEGIECITADSIKSITVEGNVIYIETNVCNNNNNNNNNKYSEKSNDNENNGKNIKLKLNTIQKVIKYMENITGVWKITGGAHWACISDLDGDILINIEDIGRHNAVDKVIGHCILNNIDLTNKILISSGRQPTLMVNKCKNAKIPAIISKSPSTDKGVQIARENNIILIGFARKNKFVAYSEWSRIIQ</sequence>
<evidence type="ECO:0000313" key="4">
    <source>
        <dbReference type="Proteomes" id="UP000001106"/>
    </source>
</evidence>
<evidence type="ECO:0000313" key="3">
    <source>
        <dbReference type="EMBL" id="ABR56824.1"/>
    </source>
</evidence>
<keyword evidence="2" id="KW-0501">Molybdenum cofactor biosynthesis</keyword>
<gene>
    <name evidence="3" type="ordered locus">Maeo_1248</name>
</gene>
<dbReference type="AlphaFoldDB" id="A6UWF2"/>
<name>A6UWF2_META3</name>
<dbReference type="PANTHER" id="PTHR30592">
    <property type="entry name" value="FORMATE DEHYDROGENASE"/>
    <property type="match status" value="1"/>
</dbReference>
<dbReference type="KEGG" id="mae:Maeo_1248"/>
<dbReference type="Gene3D" id="3.40.140.10">
    <property type="entry name" value="Cytidine Deaminase, domain 2"/>
    <property type="match status" value="1"/>
</dbReference>
<dbReference type="eggNOG" id="arCOG04358">
    <property type="taxonomic scope" value="Archaea"/>
</dbReference>
<dbReference type="GO" id="GO:0006777">
    <property type="term" value="P:Mo-molybdopterin cofactor biosynthetic process"/>
    <property type="evidence" value="ECO:0007669"/>
    <property type="project" value="UniProtKB-KW"/>
</dbReference>
<dbReference type="Proteomes" id="UP000001106">
    <property type="component" value="Chromosome"/>
</dbReference>
<dbReference type="Gene3D" id="3.10.20.10">
    <property type="match status" value="1"/>
</dbReference>
<dbReference type="HOGENOM" id="CLU_056887_4_1_2"/>
<dbReference type="InterPro" id="IPR003786">
    <property type="entry name" value="FdhD"/>
</dbReference>
<dbReference type="PIRSF" id="PIRSF015626">
    <property type="entry name" value="FdhD"/>
    <property type="match status" value="1"/>
</dbReference>
<organism evidence="3 4">
    <name type="scientific">Methanococcus aeolicus (strain ATCC BAA-1280 / DSM 17508 / OCM 812 / Nankai-3)</name>
    <dbReference type="NCBI Taxonomy" id="419665"/>
    <lineage>
        <taxon>Archaea</taxon>
        <taxon>Methanobacteriati</taxon>
        <taxon>Methanobacteriota</taxon>
        <taxon>Methanomada group</taxon>
        <taxon>Methanococci</taxon>
        <taxon>Methanococcales</taxon>
        <taxon>Methanococcaceae</taxon>
        <taxon>Methanococcus</taxon>
    </lineage>
</organism>
<keyword evidence="1" id="KW-0963">Cytoplasm</keyword>
<proteinExistence type="predicted"/>
<dbReference type="GeneID" id="5327365"/>
<dbReference type="Pfam" id="PF02634">
    <property type="entry name" value="FdhD-NarQ"/>
    <property type="match status" value="1"/>
</dbReference>
<dbReference type="PANTHER" id="PTHR30592:SF1">
    <property type="entry name" value="SULFUR CARRIER PROTEIN FDHD"/>
    <property type="match status" value="1"/>
</dbReference>
<dbReference type="InterPro" id="IPR016193">
    <property type="entry name" value="Cytidine_deaminase-like"/>
</dbReference>
<reference evidence="3" key="1">
    <citation type="submission" date="2007-06" db="EMBL/GenBank/DDBJ databases">
        <title>Complete sequence of Methanococcus aeolicus Nankai-3.</title>
        <authorList>
            <consortium name="US DOE Joint Genome Institute"/>
            <person name="Copeland A."/>
            <person name="Lucas S."/>
            <person name="Lapidus A."/>
            <person name="Barry K."/>
            <person name="Glavina del Rio T."/>
            <person name="Dalin E."/>
            <person name="Tice H."/>
            <person name="Pitluck S."/>
            <person name="Chain P."/>
            <person name="Malfatti S."/>
            <person name="Shin M."/>
            <person name="Vergez L."/>
            <person name="Schmutz J."/>
            <person name="Larimer F."/>
            <person name="Land M."/>
            <person name="Hauser L."/>
            <person name="Kyrpides N."/>
            <person name="Lykidis A."/>
            <person name="Sieprawska-Lupa M."/>
            <person name="Whitman W.B."/>
            <person name="Richardson P."/>
        </authorList>
    </citation>
    <scope>NUCLEOTIDE SEQUENCE [LARGE SCALE GENOMIC DNA]</scope>
    <source>
        <strain evidence="3">Nankai-3</strain>
    </source>
</reference>
<dbReference type="EMBL" id="CP000743">
    <property type="protein sequence ID" value="ABR56824.1"/>
    <property type="molecule type" value="Genomic_DNA"/>
</dbReference>
<dbReference type="NCBIfam" id="TIGR00129">
    <property type="entry name" value="fdhD_narQ"/>
    <property type="match status" value="1"/>
</dbReference>
<dbReference type="GO" id="GO:0016783">
    <property type="term" value="F:sulfurtransferase activity"/>
    <property type="evidence" value="ECO:0007669"/>
    <property type="project" value="InterPro"/>
</dbReference>
<evidence type="ECO:0000256" key="1">
    <source>
        <dbReference type="ARBA" id="ARBA00022490"/>
    </source>
</evidence>
<dbReference type="SUPFAM" id="SSF53927">
    <property type="entry name" value="Cytidine deaminase-like"/>
    <property type="match status" value="1"/>
</dbReference>
<keyword evidence="4" id="KW-1185">Reference proteome</keyword>
<evidence type="ECO:0000256" key="2">
    <source>
        <dbReference type="ARBA" id="ARBA00023150"/>
    </source>
</evidence>